<dbReference type="InterPro" id="IPR052158">
    <property type="entry name" value="INH-QAR"/>
</dbReference>
<dbReference type="Pfam" id="PF12833">
    <property type="entry name" value="HTH_18"/>
    <property type="match status" value="1"/>
</dbReference>
<dbReference type="GO" id="GO:0043565">
    <property type="term" value="F:sequence-specific DNA binding"/>
    <property type="evidence" value="ECO:0007669"/>
    <property type="project" value="InterPro"/>
</dbReference>
<accession>A0A7W6D390</accession>
<name>A0A7W6D390_9HYPH</name>
<evidence type="ECO:0000256" key="1">
    <source>
        <dbReference type="ARBA" id="ARBA00023015"/>
    </source>
</evidence>
<evidence type="ECO:0000313" key="5">
    <source>
        <dbReference type="EMBL" id="MBB3975247.1"/>
    </source>
</evidence>
<evidence type="ECO:0000256" key="2">
    <source>
        <dbReference type="ARBA" id="ARBA00023125"/>
    </source>
</evidence>
<evidence type="ECO:0000256" key="3">
    <source>
        <dbReference type="ARBA" id="ARBA00023163"/>
    </source>
</evidence>
<sequence length="353" mass="38654">MNEHGIGYGVAGSGRDRGSATGSGKRLKVGFLLARQFTISAFALFVDTLRLASDVDDKSGRLLCDWEVLSPSTHLIRSSCGIQVAPTSGLGDPERFDFIVVIGGLLGVEEPLAHEAMCFLQHASQKGVNLIGVCTGSFILAKAGLLAGKEACVSWLHHSEFRARFPKIRLTSQRIFVEDGKVTTCAGGSAVADLAALLVRRHVGEVAERNAMEILHLDRRRDGSNLQSRTPIALPVHSDDRIRAALLCMEENIDDRWDIERIAGHVGLSRRQLERIFRSKTGISPASAYEKVCMKKAALLLERTSKSMIEIALDVGFASSSHFSRRFRANFGITPRQLRERMRNRSETAAATS</sequence>
<comment type="caution">
    <text evidence="5">The sequence shown here is derived from an EMBL/GenBank/DDBJ whole genome shotgun (WGS) entry which is preliminary data.</text>
</comment>
<dbReference type="Gene3D" id="3.40.50.880">
    <property type="match status" value="1"/>
</dbReference>
<evidence type="ECO:0000313" key="6">
    <source>
        <dbReference type="Proteomes" id="UP000574761"/>
    </source>
</evidence>
<gene>
    <name evidence="5" type="ORF">GGQ64_000423</name>
</gene>
<dbReference type="InterPro" id="IPR018060">
    <property type="entry name" value="HTH_AraC"/>
</dbReference>
<keyword evidence="1" id="KW-0805">Transcription regulation</keyword>
<organism evidence="5 6">
    <name type="scientific">Mycoplana azooxidifex</name>
    <dbReference type="NCBI Taxonomy" id="1636188"/>
    <lineage>
        <taxon>Bacteria</taxon>
        <taxon>Pseudomonadati</taxon>
        <taxon>Pseudomonadota</taxon>
        <taxon>Alphaproteobacteria</taxon>
        <taxon>Hyphomicrobiales</taxon>
        <taxon>Rhizobiaceae</taxon>
        <taxon>Mycoplana</taxon>
    </lineage>
</organism>
<proteinExistence type="predicted"/>
<dbReference type="InterPro" id="IPR029062">
    <property type="entry name" value="Class_I_gatase-like"/>
</dbReference>
<dbReference type="RefSeq" id="WP_425488475.1">
    <property type="nucleotide sequence ID" value="NZ_JACIEE010000001.1"/>
</dbReference>
<dbReference type="Pfam" id="PF01965">
    <property type="entry name" value="DJ-1_PfpI"/>
    <property type="match status" value="1"/>
</dbReference>
<feature type="domain" description="HTH araC/xylS-type" evidence="4">
    <location>
        <begin position="243"/>
        <end position="341"/>
    </location>
</feature>
<dbReference type="InterPro" id="IPR020449">
    <property type="entry name" value="Tscrpt_reg_AraC-type_HTH"/>
</dbReference>
<dbReference type="PANTHER" id="PTHR43130:SF3">
    <property type="entry name" value="HTH-TYPE TRANSCRIPTIONAL REGULATOR RV1931C"/>
    <property type="match status" value="1"/>
</dbReference>
<dbReference type="InterPro" id="IPR002818">
    <property type="entry name" value="DJ-1/PfpI"/>
</dbReference>
<dbReference type="PRINTS" id="PR00032">
    <property type="entry name" value="HTHARAC"/>
</dbReference>
<dbReference type="AlphaFoldDB" id="A0A7W6D390"/>
<dbReference type="SUPFAM" id="SSF46689">
    <property type="entry name" value="Homeodomain-like"/>
    <property type="match status" value="2"/>
</dbReference>
<dbReference type="Gene3D" id="1.10.10.60">
    <property type="entry name" value="Homeodomain-like"/>
    <property type="match status" value="2"/>
</dbReference>
<dbReference type="InterPro" id="IPR009057">
    <property type="entry name" value="Homeodomain-like_sf"/>
</dbReference>
<evidence type="ECO:0000259" key="4">
    <source>
        <dbReference type="PROSITE" id="PS01124"/>
    </source>
</evidence>
<protein>
    <submittedName>
        <fullName evidence="5">Transcriptional regulator GlxA family with amidase domain</fullName>
    </submittedName>
</protein>
<dbReference type="EMBL" id="JACIEE010000001">
    <property type="protein sequence ID" value="MBB3975247.1"/>
    <property type="molecule type" value="Genomic_DNA"/>
</dbReference>
<reference evidence="5 6" key="1">
    <citation type="submission" date="2020-08" db="EMBL/GenBank/DDBJ databases">
        <title>Genomic Encyclopedia of Type Strains, Phase IV (KMG-IV): sequencing the most valuable type-strain genomes for metagenomic binning, comparative biology and taxonomic classification.</title>
        <authorList>
            <person name="Goeker M."/>
        </authorList>
    </citation>
    <scope>NUCLEOTIDE SEQUENCE [LARGE SCALE GENOMIC DNA]</scope>
    <source>
        <strain evidence="5 6">DSM 100211</strain>
    </source>
</reference>
<keyword evidence="6" id="KW-1185">Reference proteome</keyword>
<keyword evidence="2" id="KW-0238">DNA-binding</keyword>
<dbReference type="GO" id="GO:0003700">
    <property type="term" value="F:DNA-binding transcription factor activity"/>
    <property type="evidence" value="ECO:0007669"/>
    <property type="project" value="InterPro"/>
</dbReference>
<dbReference type="CDD" id="cd03136">
    <property type="entry name" value="GATase1_AraC_ArgR_like"/>
    <property type="match status" value="1"/>
</dbReference>
<dbReference type="SUPFAM" id="SSF52317">
    <property type="entry name" value="Class I glutamine amidotransferase-like"/>
    <property type="match status" value="1"/>
</dbReference>
<dbReference type="PANTHER" id="PTHR43130">
    <property type="entry name" value="ARAC-FAMILY TRANSCRIPTIONAL REGULATOR"/>
    <property type="match status" value="1"/>
</dbReference>
<dbReference type="PROSITE" id="PS01124">
    <property type="entry name" value="HTH_ARAC_FAMILY_2"/>
    <property type="match status" value="1"/>
</dbReference>
<keyword evidence="3" id="KW-0804">Transcription</keyword>
<dbReference type="SMART" id="SM00342">
    <property type="entry name" value="HTH_ARAC"/>
    <property type="match status" value="1"/>
</dbReference>
<dbReference type="Proteomes" id="UP000574761">
    <property type="component" value="Unassembled WGS sequence"/>
</dbReference>